<evidence type="ECO:0000313" key="1">
    <source>
        <dbReference type="EMBL" id="KAG8237696.1"/>
    </source>
</evidence>
<protein>
    <submittedName>
        <fullName evidence="1">Uncharacterized protein</fullName>
    </submittedName>
</protein>
<gene>
    <name evidence="1" type="ORF">J437_LFUL016261</name>
</gene>
<comment type="caution">
    <text evidence="1">The sequence shown here is derived from an EMBL/GenBank/DDBJ whole genome shotgun (WGS) entry which is preliminary data.</text>
</comment>
<dbReference type="OrthoDB" id="10022757at2759"/>
<proteinExistence type="predicted"/>
<accession>A0A8K0P8C2</accession>
<evidence type="ECO:0000313" key="2">
    <source>
        <dbReference type="Proteomes" id="UP000792457"/>
    </source>
</evidence>
<reference evidence="1" key="1">
    <citation type="submission" date="2013-04" db="EMBL/GenBank/DDBJ databases">
        <authorList>
            <person name="Qu J."/>
            <person name="Murali S.C."/>
            <person name="Bandaranaike D."/>
            <person name="Bellair M."/>
            <person name="Blankenburg K."/>
            <person name="Chao H."/>
            <person name="Dinh H."/>
            <person name="Doddapaneni H."/>
            <person name="Downs B."/>
            <person name="Dugan-Rocha S."/>
            <person name="Elkadiri S."/>
            <person name="Gnanaolivu R.D."/>
            <person name="Hernandez B."/>
            <person name="Javaid M."/>
            <person name="Jayaseelan J.C."/>
            <person name="Lee S."/>
            <person name="Li M."/>
            <person name="Ming W."/>
            <person name="Munidasa M."/>
            <person name="Muniz J."/>
            <person name="Nguyen L."/>
            <person name="Ongeri F."/>
            <person name="Osuji N."/>
            <person name="Pu L.-L."/>
            <person name="Puazo M."/>
            <person name="Qu C."/>
            <person name="Quiroz J."/>
            <person name="Raj R."/>
            <person name="Weissenberger G."/>
            <person name="Xin Y."/>
            <person name="Zou X."/>
            <person name="Han Y."/>
            <person name="Richards S."/>
            <person name="Worley K."/>
            <person name="Muzny D."/>
            <person name="Gibbs R."/>
        </authorList>
    </citation>
    <scope>NUCLEOTIDE SEQUENCE</scope>
    <source>
        <strain evidence="1">Sampled in the wild</strain>
    </source>
</reference>
<organism evidence="1 2">
    <name type="scientific">Ladona fulva</name>
    <name type="common">Scarce chaser dragonfly</name>
    <name type="synonym">Libellula fulva</name>
    <dbReference type="NCBI Taxonomy" id="123851"/>
    <lineage>
        <taxon>Eukaryota</taxon>
        <taxon>Metazoa</taxon>
        <taxon>Ecdysozoa</taxon>
        <taxon>Arthropoda</taxon>
        <taxon>Hexapoda</taxon>
        <taxon>Insecta</taxon>
        <taxon>Pterygota</taxon>
        <taxon>Palaeoptera</taxon>
        <taxon>Odonata</taxon>
        <taxon>Epiprocta</taxon>
        <taxon>Anisoptera</taxon>
        <taxon>Libelluloidea</taxon>
        <taxon>Libellulidae</taxon>
        <taxon>Ladona</taxon>
    </lineage>
</organism>
<dbReference type="EMBL" id="KZ309209">
    <property type="protein sequence ID" value="KAG8237696.1"/>
    <property type="molecule type" value="Genomic_DNA"/>
</dbReference>
<keyword evidence="2" id="KW-1185">Reference proteome</keyword>
<dbReference type="AlphaFoldDB" id="A0A8K0P8C2"/>
<dbReference type="Proteomes" id="UP000792457">
    <property type="component" value="Unassembled WGS sequence"/>
</dbReference>
<reference evidence="1" key="2">
    <citation type="submission" date="2017-10" db="EMBL/GenBank/DDBJ databases">
        <title>Ladona fulva Genome sequencing and assembly.</title>
        <authorList>
            <person name="Murali S."/>
            <person name="Richards S."/>
            <person name="Bandaranaike D."/>
            <person name="Bellair M."/>
            <person name="Blankenburg K."/>
            <person name="Chao H."/>
            <person name="Dinh H."/>
            <person name="Doddapaneni H."/>
            <person name="Dugan-Rocha S."/>
            <person name="Elkadiri S."/>
            <person name="Gnanaolivu R."/>
            <person name="Hernandez B."/>
            <person name="Skinner E."/>
            <person name="Javaid M."/>
            <person name="Lee S."/>
            <person name="Li M."/>
            <person name="Ming W."/>
            <person name="Munidasa M."/>
            <person name="Muniz J."/>
            <person name="Nguyen L."/>
            <person name="Hughes D."/>
            <person name="Osuji N."/>
            <person name="Pu L.-L."/>
            <person name="Puazo M."/>
            <person name="Qu C."/>
            <person name="Quiroz J."/>
            <person name="Raj R."/>
            <person name="Weissenberger G."/>
            <person name="Xin Y."/>
            <person name="Zou X."/>
            <person name="Han Y."/>
            <person name="Worley K."/>
            <person name="Muzny D."/>
            <person name="Gibbs R."/>
        </authorList>
    </citation>
    <scope>NUCLEOTIDE SEQUENCE</scope>
    <source>
        <strain evidence="1">Sampled in the wild</strain>
    </source>
</reference>
<sequence>MCMILILSNIFSLGSHKQLITEEKMAARLSEIHISSNFAVQQTVPAAATSETKISVGWV</sequence>
<name>A0A8K0P8C2_LADFU</name>